<evidence type="ECO:0000313" key="9">
    <source>
        <dbReference type="EMBL" id="MBC5694739.1"/>
    </source>
</evidence>
<accession>A0ABR7GK94</accession>
<evidence type="ECO:0000259" key="7">
    <source>
        <dbReference type="Pfam" id="PF04542"/>
    </source>
</evidence>
<dbReference type="InterPro" id="IPR013249">
    <property type="entry name" value="RNA_pol_sigma70_r4_t2"/>
</dbReference>
<dbReference type="InterPro" id="IPR036388">
    <property type="entry name" value="WH-like_DNA-bd_sf"/>
</dbReference>
<evidence type="ECO:0000256" key="1">
    <source>
        <dbReference type="ARBA" id="ARBA00010641"/>
    </source>
</evidence>
<dbReference type="InterPro" id="IPR039425">
    <property type="entry name" value="RNA_pol_sigma-70-like"/>
</dbReference>
<keyword evidence="10" id="KW-1185">Reference proteome</keyword>
<dbReference type="SUPFAM" id="SSF88946">
    <property type="entry name" value="Sigma2 domain of RNA polymerase sigma factors"/>
    <property type="match status" value="1"/>
</dbReference>
<evidence type="ECO:0000256" key="2">
    <source>
        <dbReference type="ARBA" id="ARBA00023015"/>
    </source>
</evidence>
<dbReference type="PANTHER" id="PTHR43133:SF8">
    <property type="entry name" value="RNA POLYMERASE SIGMA FACTOR HI_1459-RELATED"/>
    <property type="match status" value="1"/>
</dbReference>
<dbReference type="Gene3D" id="1.10.10.10">
    <property type="entry name" value="Winged helix-like DNA-binding domain superfamily/Winged helix DNA-binding domain"/>
    <property type="match status" value="1"/>
</dbReference>
<evidence type="ECO:0000313" key="10">
    <source>
        <dbReference type="Proteomes" id="UP000641741"/>
    </source>
</evidence>
<dbReference type="InterPro" id="IPR007627">
    <property type="entry name" value="RNA_pol_sigma70_r2"/>
</dbReference>
<evidence type="ECO:0000259" key="8">
    <source>
        <dbReference type="Pfam" id="PF08281"/>
    </source>
</evidence>
<evidence type="ECO:0000256" key="3">
    <source>
        <dbReference type="ARBA" id="ARBA00023082"/>
    </source>
</evidence>
<dbReference type="PANTHER" id="PTHR43133">
    <property type="entry name" value="RNA POLYMERASE ECF-TYPE SIGMA FACTO"/>
    <property type="match status" value="1"/>
</dbReference>
<dbReference type="EMBL" id="JACOPK010000002">
    <property type="protein sequence ID" value="MBC5694739.1"/>
    <property type="molecule type" value="Genomic_DNA"/>
</dbReference>
<feature type="region of interest" description="Disordered" evidence="6">
    <location>
        <begin position="96"/>
        <end position="125"/>
    </location>
</feature>
<gene>
    <name evidence="9" type="ORF">H8S02_02090</name>
</gene>
<dbReference type="SUPFAM" id="SSF88659">
    <property type="entry name" value="Sigma3 and sigma4 domains of RNA polymerase sigma factors"/>
    <property type="match status" value="1"/>
</dbReference>
<evidence type="ECO:0000256" key="4">
    <source>
        <dbReference type="ARBA" id="ARBA00023125"/>
    </source>
</evidence>
<keyword evidence="3" id="KW-0731">Sigma factor</keyword>
<feature type="domain" description="RNA polymerase sigma factor 70 region 4 type 2" evidence="8">
    <location>
        <begin position="132"/>
        <end position="184"/>
    </location>
</feature>
<sequence length="210" mass="24096">MTPERREHGLDDKHILARARRGELDAFEELVRRYEKRVYVIALRSSGNPEDAADITQEVFLRAWRSIENFRGDSGFSTWLFRITMNICVDHARHRQAQPQTTTLTTEDDEERPIHDTAPTPEEQLDNRELGRELAAALAEISEEHRRIVLLRDVSGMSYSEIAEILEISEGTVKSRLARARIALRRILLQRGNILPPAPSNHEKGGETHE</sequence>
<dbReference type="InterPro" id="IPR013325">
    <property type="entry name" value="RNA_pol_sigma_r2"/>
</dbReference>
<keyword evidence="4" id="KW-0238">DNA-binding</keyword>
<dbReference type="CDD" id="cd06171">
    <property type="entry name" value="Sigma70_r4"/>
    <property type="match status" value="1"/>
</dbReference>
<organism evidence="9 10">
    <name type="scientific">Agathobaculum hominis</name>
    <dbReference type="NCBI Taxonomy" id="2763014"/>
    <lineage>
        <taxon>Bacteria</taxon>
        <taxon>Bacillati</taxon>
        <taxon>Bacillota</taxon>
        <taxon>Clostridia</taxon>
        <taxon>Eubacteriales</taxon>
        <taxon>Butyricicoccaceae</taxon>
        <taxon>Agathobaculum</taxon>
    </lineage>
</organism>
<dbReference type="Gene3D" id="1.10.1740.10">
    <property type="match status" value="1"/>
</dbReference>
<keyword evidence="5" id="KW-0804">Transcription</keyword>
<comment type="similarity">
    <text evidence="1">Belongs to the sigma-70 factor family. ECF subfamily.</text>
</comment>
<feature type="domain" description="RNA polymerase sigma-70 region 2" evidence="7">
    <location>
        <begin position="30"/>
        <end position="96"/>
    </location>
</feature>
<proteinExistence type="inferred from homology"/>
<dbReference type="Proteomes" id="UP000641741">
    <property type="component" value="Unassembled WGS sequence"/>
</dbReference>
<comment type="caution">
    <text evidence="9">The sequence shown here is derived from an EMBL/GenBank/DDBJ whole genome shotgun (WGS) entry which is preliminary data.</text>
</comment>
<dbReference type="InterPro" id="IPR014284">
    <property type="entry name" value="RNA_pol_sigma-70_dom"/>
</dbReference>
<dbReference type="Pfam" id="PF08281">
    <property type="entry name" value="Sigma70_r4_2"/>
    <property type="match status" value="1"/>
</dbReference>
<dbReference type="Pfam" id="PF04542">
    <property type="entry name" value="Sigma70_r2"/>
    <property type="match status" value="1"/>
</dbReference>
<keyword evidence="2" id="KW-0805">Transcription regulation</keyword>
<name>A0ABR7GK94_9FIRM</name>
<evidence type="ECO:0000256" key="6">
    <source>
        <dbReference type="SAM" id="MobiDB-lite"/>
    </source>
</evidence>
<protein>
    <submittedName>
        <fullName evidence="9">Sigma-70 family RNA polymerase sigma factor</fullName>
    </submittedName>
</protein>
<dbReference type="InterPro" id="IPR013324">
    <property type="entry name" value="RNA_pol_sigma_r3/r4-like"/>
</dbReference>
<dbReference type="NCBIfam" id="TIGR02937">
    <property type="entry name" value="sigma70-ECF"/>
    <property type="match status" value="1"/>
</dbReference>
<reference evidence="9 10" key="1">
    <citation type="submission" date="2020-08" db="EMBL/GenBank/DDBJ databases">
        <title>Genome public.</title>
        <authorList>
            <person name="Liu C."/>
            <person name="Sun Q."/>
        </authorList>
    </citation>
    <scope>NUCLEOTIDE SEQUENCE [LARGE SCALE GENOMIC DNA]</scope>
    <source>
        <strain evidence="9 10">M2</strain>
    </source>
</reference>
<evidence type="ECO:0000256" key="5">
    <source>
        <dbReference type="ARBA" id="ARBA00023163"/>
    </source>
</evidence>